<dbReference type="InterPro" id="IPR013094">
    <property type="entry name" value="AB_hydrolase_3"/>
</dbReference>
<keyword evidence="2 5" id="KW-0378">Hydrolase</keyword>
<dbReference type="InterPro" id="IPR050300">
    <property type="entry name" value="GDXG_lipolytic_enzyme"/>
</dbReference>
<protein>
    <submittedName>
        <fullName evidence="5">Alpha/beta hydrolase</fullName>
    </submittedName>
</protein>
<dbReference type="PROSITE" id="PS01174">
    <property type="entry name" value="LIPASE_GDXG_SER"/>
    <property type="match status" value="1"/>
</dbReference>
<feature type="domain" description="Alpha/beta hydrolase fold-3" evidence="4">
    <location>
        <begin position="85"/>
        <end position="283"/>
    </location>
</feature>
<dbReference type="InterPro" id="IPR029058">
    <property type="entry name" value="AB_hydrolase_fold"/>
</dbReference>
<dbReference type="RefSeq" id="WP_121087870.1">
    <property type="nucleotide sequence ID" value="NZ_RBZU01000006.1"/>
</dbReference>
<comment type="similarity">
    <text evidence="1">Belongs to the 'GDXG' lipolytic enzyme family.</text>
</comment>
<dbReference type="Pfam" id="PF07859">
    <property type="entry name" value="Abhydrolase_3"/>
    <property type="match status" value="1"/>
</dbReference>
<evidence type="ECO:0000313" key="6">
    <source>
        <dbReference type="Proteomes" id="UP000270342"/>
    </source>
</evidence>
<feature type="active site" evidence="3">
    <location>
        <position position="157"/>
    </location>
</feature>
<dbReference type="SUPFAM" id="SSF53474">
    <property type="entry name" value="alpha/beta-Hydrolases"/>
    <property type="match status" value="1"/>
</dbReference>
<gene>
    <name evidence="5" type="ORF">D7S86_15660</name>
</gene>
<keyword evidence="6" id="KW-1185">Reference proteome</keyword>
<dbReference type="Proteomes" id="UP000270342">
    <property type="component" value="Unassembled WGS sequence"/>
</dbReference>
<dbReference type="OrthoDB" id="9794445at2"/>
<dbReference type="PANTHER" id="PTHR48081">
    <property type="entry name" value="AB HYDROLASE SUPERFAMILY PROTEIN C4A8.06C"/>
    <property type="match status" value="1"/>
</dbReference>
<evidence type="ECO:0000256" key="3">
    <source>
        <dbReference type="PROSITE-ProRule" id="PRU10038"/>
    </source>
</evidence>
<dbReference type="GO" id="GO:0004806">
    <property type="term" value="F:triacylglycerol lipase activity"/>
    <property type="evidence" value="ECO:0007669"/>
    <property type="project" value="TreeGrafter"/>
</dbReference>
<dbReference type="AlphaFoldDB" id="A0A494Y1Q1"/>
<organism evidence="5 6">
    <name type="scientific">Pararobbsia silviterrae</name>
    <dbReference type="NCBI Taxonomy" id="1792498"/>
    <lineage>
        <taxon>Bacteria</taxon>
        <taxon>Pseudomonadati</taxon>
        <taxon>Pseudomonadota</taxon>
        <taxon>Betaproteobacteria</taxon>
        <taxon>Burkholderiales</taxon>
        <taxon>Burkholderiaceae</taxon>
        <taxon>Pararobbsia</taxon>
    </lineage>
</organism>
<evidence type="ECO:0000256" key="2">
    <source>
        <dbReference type="ARBA" id="ARBA00022801"/>
    </source>
</evidence>
<sequence length="307" mass="32979">MLTDIALSHDETLRRLDDGERAAEHAVLAAVDAHFAGFKGSLRAAYDAMTAATPIADDVSLERIDADGVQGWWVRPAGARADRVMLFVHGGAFMLGSAEAYRGFASQIATRTRIDTFVLDYPLAPEHPFPAAYDATIAALAWLAKSGTRDIALAGDSAGGGLVLAALGHDVELASRVTCVAAFSPWVDLALAGASFLDEQTYDPIFKPVMLSNAASAYLGSHDARDRRASPLYAIPERLPPILFQVGSDELLIDDARRYAHAAAQRGTPVQLDIFEGLHHVFQRSTVELPSARFALDRLAAFVEQHG</sequence>
<comment type="caution">
    <text evidence="5">The sequence shown here is derived from an EMBL/GenBank/DDBJ whole genome shotgun (WGS) entry which is preliminary data.</text>
</comment>
<accession>A0A494Y1Q1</accession>
<dbReference type="InterPro" id="IPR033140">
    <property type="entry name" value="Lipase_GDXG_put_SER_AS"/>
</dbReference>
<dbReference type="Gene3D" id="3.40.50.1820">
    <property type="entry name" value="alpha/beta hydrolase"/>
    <property type="match status" value="1"/>
</dbReference>
<dbReference type="EMBL" id="RBZU01000006">
    <property type="protein sequence ID" value="RKP53795.1"/>
    <property type="molecule type" value="Genomic_DNA"/>
</dbReference>
<evidence type="ECO:0000259" key="4">
    <source>
        <dbReference type="Pfam" id="PF07859"/>
    </source>
</evidence>
<evidence type="ECO:0000313" key="5">
    <source>
        <dbReference type="EMBL" id="RKP53795.1"/>
    </source>
</evidence>
<evidence type="ECO:0000256" key="1">
    <source>
        <dbReference type="ARBA" id="ARBA00010515"/>
    </source>
</evidence>
<proteinExistence type="inferred from homology"/>
<name>A0A494Y1Q1_9BURK</name>
<dbReference type="PANTHER" id="PTHR48081:SF30">
    <property type="entry name" value="ACETYL-HYDROLASE LIPR-RELATED"/>
    <property type="match status" value="1"/>
</dbReference>
<reference evidence="5 6" key="1">
    <citation type="submission" date="2018-10" db="EMBL/GenBank/DDBJ databases">
        <title>Robbsia sp. DHC34, isolated from soil.</title>
        <authorList>
            <person name="Gao Z.-H."/>
            <person name="Qiu L.-H."/>
        </authorList>
    </citation>
    <scope>NUCLEOTIDE SEQUENCE [LARGE SCALE GENOMIC DNA]</scope>
    <source>
        <strain evidence="5 6">DHC34</strain>
    </source>
</reference>